<dbReference type="Proteomes" id="UP000188181">
    <property type="component" value="Chromosome"/>
</dbReference>
<proteinExistence type="predicted"/>
<dbReference type="GO" id="GO:0015627">
    <property type="term" value="C:type II protein secretion system complex"/>
    <property type="evidence" value="ECO:0007669"/>
    <property type="project" value="InterPro"/>
</dbReference>
<dbReference type="Gene3D" id="3.30.700.10">
    <property type="entry name" value="Glycoprotein, Type 4 Pilin"/>
    <property type="match status" value="1"/>
</dbReference>
<accession>A0A1Q2MFY4</accession>
<dbReference type="EMBL" id="CP019646">
    <property type="protein sequence ID" value="AQQ71593.1"/>
    <property type="molecule type" value="Genomic_DNA"/>
</dbReference>
<evidence type="ECO:0000313" key="3">
    <source>
        <dbReference type="EMBL" id="AQQ71593.1"/>
    </source>
</evidence>
<keyword evidence="1" id="KW-0488">Methylation</keyword>
<dbReference type="InterPro" id="IPR012902">
    <property type="entry name" value="N_methyl_site"/>
</dbReference>
<keyword evidence="2" id="KW-0472">Membrane</keyword>
<dbReference type="InterPro" id="IPR000983">
    <property type="entry name" value="Bac_GSPG_pilin"/>
</dbReference>
<dbReference type="KEGG" id="pbas:SMSP2_01969"/>
<dbReference type="RefSeq" id="WP_146683757.1">
    <property type="nucleotide sequence ID" value="NZ_CP019646.1"/>
</dbReference>
<feature type="transmembrane region" description="Helical" evidence="2">
    <location>
        <begin position="37"/>
        <end position="58"/>
    </location>
</feature>
<evidence type="ECO:0000256" key="2">
    <source>
        <dbReference type="SAM" id="Phobius"/>
    </source>
</evidence>
<dbReference type="PRINTS" id="PR00813">
    <property type="entry name" value="BCTERIALGSPG"/>
</dbReference>
<organism evidence="3 4">
    <name type="scientific">Limihaloglobus sulfuriphilus</name>
    <dbReference type="NCBI Taxonomy" id="1851148"/>
    <lineage>
        <taxon>Bacteria</taxon>
        <taxon>Pseudomonadati</taxon>
        <taxon>Planctomycetota</taxon>
        <taxon>Phycisphaerae</taxon>
        <taxon>Sedimentisphaerales</taxon>
        <taxon>Sedimentisphaeraceae</taxon>
        <taxon>Limihaloglobus</taxon>
    </lineage>
</organism>
<dbReference type="Pfam" id="PF07963">
    <property type="entry name" value="N_methyl"/>
    <property type="match status" value="1"/>
</dbReference>
<reference evidence="4" key="1">
    <citation type="submission" date="2017-02" db="EMBL/GenBank/DDBJ databases">
        <title>Comparative genomics and description of representatives of a novel lineage of planctomycetes thriving in anoxic sediments.</title>
        <authorList>
            <person name="Spring S."/>
            <person name="Bunk B."/>
            <person name="Sproer C."/>
        </authorList>
    </citation>
    <scope>NUCLEOTIDE SEQUENCE [LARGE SCALE GENOMIC DNA]</scope>
    <source>
        <strain evidence="4">SM-Chi-D1</strain>
    </source>
</reference>
<evidence type="ECO:0000313" key="4">
    <source>
        <dbReference type="Proteomes" id="UP000188181"/>
    </source>
</evidence>
<protein>
    <submittedName>
        <fullName evidence="3">Type II secretion system protein G</fullName>
    </submittedName>
</protein>
<sequence length="296" mass="33842">MLNRSNVKMSFKAANPKQNRTSLITSRKSRFRGGFTLIELLVVISIIALLMAIMLPALNRAREAAKRIVCMNNVRTLTTANTIYANENKGYYMPFVFPGSVLEDTSSYQARWFQMPYFRKLVDPGKTVDDSIANDLTVSKQFQCPSSPPHKEILDTGAERVDINYGYNWTGLNPDPRSSGFNPDFRGGYIGFKQSDVKYPQRCFAFGDSTDFGLVMQNADYKRMWDIFGDVQGSNTNPSGPGWNSPAYRHQEGINMGYWDGHCEYLKKEEAFRYAENGRWPDYQANDIMWVPARFR</sequence>
<dbReference type="NCBIfam" id="TIGR02532">
    <property type="entry name" value="IV_pilin_GFxxxE"/>
    <property type="match status" value="1"/>
</dbReference>
<dbReference type="AlphaFoldDB" id="A0A1Q2MFY4"/>
<dbReference type="STRING" id="1851148.SMSP2_01969"/>
<evidence type="ECO:0000256" key="1">
    <source>
        <dbReference type="ARBA" id="ARBA00022481"/>
    </source>
</evidence>
<dbReference type="SUPFAM" id="SSF54523">
    <property type="entry name" value="Pili subunits"/>
    <property type="match status" value="1"/>
</dbReference>
<dbReference type="PANTHER" id="PTHR30093">
    <property type="entry name" value="GENERAL SECRETION PATHWAY PROTEIN G"/>
    <property type="match status" value="1"/>
</dbReference>
<dbReference type="InterPro" id="IPR045584">
    <property type="entry name" value="Pilin-like"/>
</dbReference>
<keyword evidence="2" id="KW-1133">Transmembrane helix</keyword>
<gene>
    <name evidence="3" type="ORF">SMSP2_01969</name>
</gene>
<keyword evidence="4" id="KW-1185">Reference proteome</keyword>
<name>A0A1Q2MFY4_9BACT</name>
<dbReference type="PROSITE" id="PS00409">
    <property type="entry name" value="PROKAR_NTER_METHYL"/>
    <property type="match status" value="1"/>
</dbReference>
<dbReference type="GO" id="GO:0015628">
    <property type="term" value="P:protein secretion by the type II secretion system"/>
    <property type="evidence" value="ECO:0007669"/>
    <property type="project" value="InterPro"/>
</dbReference>
<keyword evidence="2" id="KW-0812">Transmembrane</keyword>